<dbReference type="InterPro" id="IPR036236">
    <property type="entry name" value="Znf_C2H2_sf"/>
</dbReference>
<feature type="domain" description="C2H2-type" evidence="5">
    <location>
        <begin position="10"/>
        <end position="33"/>
    </location>
</feature>
<keyword evidence="1" id="KW-0479">Metal-binding</keyword>
<dbReference type="SMART" id="SM00355">
    <property type="entry name" value="ZnF_C2H2"/>
    <property type="match status" value="1"/>
</dbReference>
<dbReference type="AlphaFoldDB" id="X1CKP3"/>
<evidence type="ECO:0000256" key="4">
    <source>
        <dbReference type="ARBA" id="ARBA00022833"/>
    </source>
</evidence>
<evidence type="ECO:0000256" key="3">
    <source>
        <dbReference type="ARBA" id="ARBA00022771"/>
    </source>
</evidence>
<dbReference type="Pfam" id="PF13909">
    <property type="entry name" value="zf-H2C2_5"/>
    <property type="match status" value="1"/>
</dbReference>
<organism evidence="6">
    <name type="scientific">marine sediment metagenome</name>
    <dbReference type="NCBI Taxonomy" id="412755"/>
    <lineage>
        <taxon>unclassified sequences</taxon>
        <taxon>metagenomes</taxon>
        <taxon>ecological metagenomes</taxon>
    </lineage>
</organism>
<dbReference type="PROSITE" id="PS50157">
    <property type="entry name" value="ZINC_FINGER_C2H2_2"/>
    <property type="match status" value="1"/>
</dbReference>
<dbReference type="Gene3D" id="3.30.160.60">
    <property type="entry name" value="Classic Zinc Finger"/>
    <property type="match status" value="1"/>
</dbReference>
<dbReference type="SUPFAM" id="SSF57667">
    <property type="entry name" value="beta-beta-alpha zinc fingers"/>
    <property type="match status" value="1"/>
</dbReference>
<evidence type="ECO:0000256" key="2">
    <source>
        <dbReference type="ARBA" id="ARBA00022737"/>
    </source>
</evidence>
<keyword evidence="3" id="KW-0863">Zinc-finger</keyword>
<proteinExistence type="predicted"/>
<dbReference type="InterPro" id="IPR013087">
    <property type="entry name" value="Znf_C2H2_type"/>
</dbReference>
<comment type="caution">
    <text evidence="6">The sequence shown here is derived from an EMBL/GenBank/DDBJ whole genome shotgun (WGS) entry which is preliminary data.</text>
</comment>
<protein>
    <recommendedName>
        <fullName evidence="5">C2H2-type domain-containing protein</fullName>
    </recommendedName>
</protein>
<evidence type="ECO:0000256" key="1">
    <source>
        <dbReference type="ARBA" id="ARBA00022723"/>
    </source>
</evidence>
<dbReference type="EMBL" id="BART01019577">
    <property type="protein sequence ID" value="GAG93577.1"/>
    <property type="molecule type" value="Genomic_DNA"/>
</dbReference>
<keyword evidence="4" id="KW-0862">Zinc</keyword>
<sequence>MKRGSKYNPYQCPECGYKTSRKWNMKVHLERTHGLIPFLPEQSKEDWVYAQLHTLAKQYADAELAGEKEKCHRLWDSMLSLYGYHRGLFAIEYIHQVIVEHRKKLKRRA</sequence>
<gene>
    <name evidence="6" type="ORF">S01H4_36590</name>
</gene>
<reference evidence="6" key="1">
    <citation type="journal article" date="2014" name="Front. Microbiol.">
        <title>High frequency of phylogenetically diverse reductive dehalogenase-homologous genes in deep subseafloor sedimentary metagenomes.</title>
        <authorList>
            <person name="Kawai M."/>
            <person name="Futagami T."/>
            <person name="Toyoda A."/>
            <person name="Takaki Y."/>
            <person name="Nishi S."/>
            <person name="Hori S."/>
            <person name="Arai W."/>
            <person name="Tsubouchi T."/>
            <person name="Morono Y."/>
            <person name="Uchiyama I."/>
            <person name="Ito T."/>
            <person name="Fujiyama A."/>
            <person name="Inagaki F."/>
            <person name="Takami H."/>
        </authorList>
    </citation>
    <scope>NUCLEOTIDE SEQUENCE</scope>
    <source>
        <strain evidence="6">Expedition CK06-06</strain>
    </source>
</reference>
<keyword evidence="2" id="KW-0677">Repeat</keyword>
<evidence type="ECO:0000259" key="5">
    <source>
        <dbReference type="PROSITE" id="PS50157"/>
    </source>
</evidence>
<evidence type="ECO:0000313" key="6">
    <source>
        <dbReference type="EMBL" id="GAG93577.1"/>
    </source>
</evidence>
<name>X1CKP3_9ZZZZ</name>
<dbReference type="GO" id="GO:0008270">
    <property type="term" value="F:zinc ion binding"/>
    <property type="evidence" value="ECO:0007669"/>
    <property type="project" value="UniProtKB-KW"/>
</dbReference>
<dbReference type="FunFam" id="3.30.160.60:FF:000100">
    <property type="entry name" value="Zinc finger 45-like"/>
    <property type="match status" value="1"/>
</dbReference>
<accession>X1CKP3</accession>